<dbReference type="InterPro" id="IPR038513">
    <property type="entry name" value="FAIM1_dom_sf"/>
</dbReference>
<dbReference type="Proteomes" id="UP000887581">
    <property type="component" value="Unplaced"/>
</dbReference>
<evidence type="ECO:0000313" key="2">
    <source>
        <dbReference type="WBParaSite" id="sdigi.contig203.g6062.t1"/>
    </source>
</evidence>
<accession>A0A915PR21</accession>
<organism evidence="1 2">
    <name type="scientific">Setaria digitata</name>
    <dbReference type="NCBI Taxonomy" id="48799"/>
    <lineage>
        <taxon>Eukaryota</taxon>
        <taxon>Metazoa</taxon>
        <taxon>Ecdysozoa</taxon>
        <taxon>Nematoda</taxon>
        <taxon>Chromadorea</taxon>
        <taxon>Rhabditida</taxon>
        <taxon>Spirurina</taxon>
        <taxon>Spiruromorpha</taxon>
        <taxon>Filarioidea</taxon>
        <taxon>Setariidae</taxon>
        <taxon>Setaria</taxon>
    </lineage>
</organism>
<dbReference type="AlphaFoldDB" id="A0A915PR21"/>
<keyword evidence="1" id="KW-1185">Reference proteome</keyword>
<evidence type="ECO:0000313" key="1">
    <source>
        <dbReference type="Proteomes" id="UP000887581"/>
    </source>
</evidence>
<protein>
    <submittedName>
        <fullName evidence="2">Fas apoptotic inhibitory molecule 1</fullName>
    </submittedName>
</protein>
<name>A0A915PR21_9BILA</name>
<dbReference type="GO" id="GO:1902042">
    <property type="term" value="P:negative regulation of extrinsic apoptotic signaling pathway via death domain receptors"/>
    <property type="evidence" value="ECO:0007669"/>
    <property type="project" value="TreeGrafter"/>
</dbReference>
<dbReference type="PANTHER" id="PTHR13088">
    <property type="entry name" value="FAS APOPTOTIC INHIBITORY MOLECULE FAIM"/>
    <property type="match status" value="1"/>
</dbReference>
<dbReference type="Gene3D" id="2.40.128.180">
    <property type="match status" value="2"/>
</dbReference>
<dbReference type="WBParaSite" id="sdigi.contig203.g6062.t1">
    <property type="protein sequence ID" value="sdigi.contig203.g6062.t1"/>
    <property type="gene ID" value="sdigi.contig203.g6062"/>
</dbReference>
<dbReference type="Pfam" id="PF06905">
    <property type="entry name" value="FAIM1"/>
    <property type="match status" value="1"/>
</dbReference>
<proteinExistence type="predicted"/>
<sequence length="136" mass="15555">MFSLVGKEIFNIGKLKCAISVEALGTFLYEYVLEVNGKSYDKFREEIDRKLKSWITIIDGQNTRICLDKETMDIWVNGQKMTTAGEFLEDGTKTHFEINDSVCYIKATSSGNKKSGFIYQLYINDNEITSTNDAHR</sequence>
<reference evidence="2" key="1">
    <citation type="submission" date="2022-11" db="UniProtKB">
        <authorList>
            <consortium name="WormBaseParasite"/>
        </authorList>
    </citation>
    <scope>IDENTIFICATION</scope>
</reference>
<dbReference type="PANTHER" id="PTHR13088:SF3">
    <property type="entry name" value="FAS APOPTOTIC INHIBITORY MOLECULE 1"/>
    <property type="match status" value="1"/>
</dbReference>
<dbReference type="InterPro" id="IPR010695">
    <property type="entry name" value="FAIM1"/>
</dbReference>